<sequence length="215" mass="25220">MTHIYYTYISKENHDKLLQTYLSDFSENFQERILKYRRWEDAQLSLLGRLLLQHGLKTINQVHIEELLEYSAYGKPRLKDQKIKFNISHSGNIVICVLTDTSEVGIDIEKMHTVNIEDFKTQMTANEWQGIETTTNKTEAFFKYWTQKEAVVKANGKGFSIALNSFEIKEDQVDINGENFFLKEITLDTAYKCYIAFKDEIDNELELPKEIEIQL</sequence>
<dbReference type="InterPro" id="IPR055066">
    <property type="entry name" value="AASDHPPT_N"/>
</dbReference>
<dbReference type="GO" id="GO:0008897">
    <property type="term" value="F:holo-[acyl-carrier-protein] synthase activity"/>
    <property type="evidence" value="ECO:0007669"/>
    <property type="project" value="InterPro"/>
</dbReference>
<protein>
    <submittedName>
        <fullName evidence="5">4'-phosphopantetheinyl transferase sfp</fullName>
        <ecNumber evidence="5">2.7.8.-</ecNumber>
    </submittedName>
</protein>
<feature type="domain" description="4'-phosphopantetheinyl transferase N-terminal" evidence="4">
    <location>
        <begin position="21"/>
        <end position="96"/>
    </location>
</feature>
<evidence type="ECO:0000259" key="4">
    <source>
        <dbReference type="Pfam" id="PF22624"/>
    </source>
</evidence>
<dbReference type="GO" id="GO:0019878">
    <property type="term" value="P:lysine biosynthetic process via aminoadipic acid"/>
    <property type="evidence" value="ECO:0007669"/>
    <property type="project" value="TreeGrafter"/>
</dbReference>
<dbReference type="Pfam" id="PF01648">
    <property type="entry name" value="ACPS"/>
    <property type="match status" value="1"/>
</dbReference>
<organism evidence="5 6">
    <name type="scientific">Kordia antarctica</name>
    <dbReference type="NCBI Taxonomy" id="1218801"/>
    <lineage>
        <taxon>Bacteria</taxon>
        <taxon>Pseudomonadati</taxon>
        <taxon>Bacteroidota</taxon>
        <taxon>Flavobacteriia</taxon>
        <taxon>Flavobacteriales</taxon>
        <taxon>Flavobacteriaceae</taxon>
        <taxon>Kordia</taxon>
    </lineage>
</organism>
<evidence type="ECO:0000313" key="6">
    <source>
        <dbReference type="Proteomes" id="UP000464657"/>
    </source>
</evidence>
<dbReference type="InterPro" id="IPR008278">
    <property type="entry name" value="4-PPantetheinyl_Trfase_dom"/>
</dbReference>
<dbReference type="Gene3D" id="3.90.470.20">
    <property type="entry name" value="4'-phosphopantetheinyl transferase domain"/>
    <property type="match status" value="2"/>
</dbReference>
<dbReference type="GO" id="GO:0000287">
    <property type="term" value="F:magnesium ion binding"/>
    <property type="evidence" value="ECO:0007669"/>
    <property type="project" value="InterPro"/>
</dbReference>
<keyword evidence="2 5" id="KW-0808">Transferase</keyword>
<accession>A0A7L4ZFW6</accession>
<evidence type="ECO:0000256" key="2">
    <source>
        <dbReference type="ARBA" id="ARBA00022679"/>
    </source>
</evidence>
<dbReference type="KEGG" id="kan:IMCC3317_07350"/>
<dbReference type="SUPFAM" id="SSF56214">
    <property type="entry name" value="4'-phosphopantetheinyl transferase"/>
    <property type="match status" value="2"/>
</dbReference>
<dbReference type="OrthoDB" id="9808281at2"/>
<reference evidence="5 6" key="1">
    <citation type="journal article" date="2013" name="Int. J. Syst. Evol. Microbiol.">
        <title>Kordia antarctica sp. nov., isolated from Antarctic seawater.</title>
        <authorList>
            <person name="Baek K."/>
            <person name="Choi A."/>
            <person name="Kang I."/>
            <person name="Lee K."/>
            <person name="Cho J.C."/>
        </authorList>
    </citation>
    <scope>NUCLEOTIDE SEQUENCE [LARGE SCALE GENOMIC DNA]</scope>
    <source>
        <strain evidence="5 6">IMCC3317</strain>
    </source>
</reference>
<proteinExistence type="inferred from homology"/>
<name>A0A7L4ZFW6_9FLAO</name>
<dbReference type="PANTHER" id="PTHR12215:SF10">
    <property type="entry name" value="L-AMINOADIPATE-SEMIALDEHYDE DEHYDROGENASE-PHOSPHOPANTETHEINYL TRANSFERASE"/>
    <property type="match status" value="1"/>
</dbReference>
<keyword evidence="6" id="KW-1185">Reference proteome</keyword>
<dbReference type="InterPro" id="IPR050559">
    <property type="entry name" value="P-Pant_transferase_sf"/>
</dbReference>
<dbReference type="InterPro" id="IPR037143">
    <property type="entry name" value="4-PPantetheinyl_Trfase_dom_sf"/>
</dbReference>
<dbReference type="GO" id="GO:0005829">
    <property type="term" value="C:cytosol"/>
    <property type="evidence" value="ECO:0007669"/>
    <property type="project" value="TreeGrafter"/>
</dbReference>
<dbReference type="PANTHER" id="PTHR12215">
    <property type="entry name" value="PHOSPHOPANTETHEINE TRANSFERASE"/>
    <property type="match status" value="1"/>
</dbReference>
<evidence type="ECO:0000259" key="3">
    <source>
        <dbReference type="Pfam" id="PF01648"/>
    </source>
</evidence>
<dbReference type="EMBL" id="CP019288">
    <property type="protein sequence ID" value="QHI35389.1"/>
    <property type="molecule type" value="Genomic_DNA"/>
</dbReference>
<dbReference type="RefSeq" id="WP_160128132.1">
    <property type="nucleotide sequence ID" value="NZ_CP019288.1"/>
</dbReference>
<dbReference type="AlphaFoldDB" id="A0A7L4ZFW6"/>
<feature type="domain" description="4'-phosphopantetheinyl transferase" evidence="3">
    <location>
        <begin position="104"/>
        <end position="179"/>
    </location>
</feature>
<dbReference type="EC" id="2.7.8.-" evidence="5"/>
<dbReference type="Pfam" id="PF22624">
    <property type="entry name" value="AASDHPPT_N"/>
    <property type="match status" value="1"/>
</dbReference>
<gene>
    <name evidence="5" type="primary">sfp_1</name>
    <name evidence="5" type="ORF">IMCC3317_07350</name>
</gene>
<comment type="similarity">
    <text evidence="1">Belongs to the P-Pant transferase superfamily. Gsp/Sfp/HetI/AcpT family.</text>
</comment>
<evidence type="ECO:0000256" key="1">
    <source>
        <dbReference type="ARBA" id="ARBA00010990"/>
    </source>
</evidence>
<evidence type="ECO:0000313" key="5">
    <source>
        <dbReference type="EMBL" id="QHI35389.1"/>
    </source>
</evidence>
<dbReference type="Proteomes" id="UP000464657">
    <property type="component" value="Chromosome"/>
</dbReference>